<gene>
    <name evidence="3" type="ORF">Sango_2158800</name>
</gene>
<dbReference type="InterPro" id="IPR008271">
    <property type="entry name" value="Ser/Thr_kinase_AS"/>
</dbReference>
<dbReference type="SMART" id="SM00220">
    <property type="entry name" value="S_TKc"/>
    <property type="match status" value="1"/>
</dbReference>
<feature type="compositionally biased region" description="Low complexity" evidence="1">
    <location>
        <begin position="37"/>
        <end position="47"/>
    </location>
</feature>
<feature type="domain" description="Protein kinase" evidence="2">
    <location>
        <begin position="311"/>
        <end position="571"/>
    </location>
</feature>
<accession>A0AAE1WCP7</accession>
<proteinExistence type="predicted"/>
<dbReference type="InterPro" id="IPR051681">
    <property type="entry name" value="Ser/Thr_Kinases-Pseudokinases"/>
</dbReference>
<keyword evidence="3" id="KW-0808">Transferase</keyword>
<reference evidence="3" key="2">
    <citation type="journal article" date="2024" name="Plant">
        <title>Genomic evolution and insights into agronomic trait innovations of Sesamum species.</title>
        <authorList>
            <person name="Miao H."/>
            <person name="Wang L."/>
            <person name="Qu L."/>
            <person name="Liu H."/>
            <person name="Sun Y."/>
            <person name="Le M."/>
            <person name="Wang Q."/>
            <person name="Wei S."/>
            <person name="Zheng Y."/>
            <person name="Lin W."/>
            <person name="Duan Y."/>
            <person name="Cao H."/>
            <person name="Xiong S."/>
            <person name="Wang X."/>
            <person name="Wei L."/>
            <person name="Li C."/>
            <person name="Ma Q."/>
            <person name="Ju M."/>
            <person name="Zhao R."/>
            <person name="Li G."/>
            <person name="Mu C."/>
            <person name="Tian Q."/>
            <person name="Mei H."/>
            <person name="Zhang T."/>
            <person name="Gao T."/>
            <person name="Zhang H."/>
        </authorList>
    </citation>
    <scope>NUCLEOTIDE SEQUENCE</scope>
    <source>
        <strain evidence="3">K16</strain>
    </source>
</reference>
<dbReference type="PRINTS" id="PR00109">
    <property type="entry name" value="TYRKINASE"/>
</dbReference>
<feature type="compositionally biased region" description="Basic and acidic residues" evidence="1">
    <location>
        <begin position="1"/>
        <end position="13"/>
    </location>
</feature>
<dbReference type="AlphaFoldDB" id="A0AAE1WCP7"/>
<dbReference type="PROSITE" id="PS50011">
    <property type="entry name" value="PROTEIN_KINASE_DOM"/>
    <property type="match status" value="1"/>
</dbReference>
<dbReference type="InterPro" id="IPR011009">
    <property type="entry name" value="Kinase-like_dom_sf"/>
</dbReference>
<keyword evidence="4" id="KW-1185">Reference proteome</keyword>
<dbReference type="SUPFAM" id="SSF56112">
    <property type="entry name" value="Protein kinase-like (PK-like)"/>
    <property type="match status" value="1"/>
</dbReference>
<protein>
    <submittedName>
        <fullName evidence="3">Serine/threonine-protein kinase STY46</fullName>
    </submittedName>
</protein>
<dbReference type="InterPro" id="IPR001245">
    <property type="entry name" value="Ser-Thr/Tyr_kinase_cat_dom"/>
</dbReference>
<dbReference type="PANTHER" id="PTHR44329">
    <property type="entry name" value="SERINE/THREONINE-PROTEIN KINASE TNNI3K-RELATED"/>
    <property type="match status" value="1"/>
</dbReference>
<dbReference type="EMBL" id="JACGWL010000012">
    <property type="protein sequence ID" value="KAK4390955.1"/>
    <property type="molecule type" value="Genomic_DNA"/>
</dbReference>
<sequence length="662" mass="75560">MSLTKKEEEETSVKRKQRQRGRIVASRNSYKIRCPRPESSSPPRSYGSFGGGGGNDVIRNDVYNRLIENRNEEAISNPDFRELLEAHFNRLPPRILLYYTGLKRYEAETFWCCSLMDFGVLVLFSYGLDINMDRAEDVLLHQKLLTRAKDPDNRPVFHIRFMENVGSRGDDLDGEQVLSVPPSHSHMELWGDFETCSKLEDLNLDVRKISDDINRETSAEDLSRRQETRRRQFMKLYFQLLTSQSFSVSSDYALHMFLVNFLKAAVVVLRAKWNSVNIVLPVELDNALSALLSDIGLNIREAHVFSTTDGYSLDVFVVDGWHTEDTEGLYDAMVKAIAGSEDVAIKVLRSEHLNNSLEVEFAQEVAVLRQVQHGNVVRFIGACTKLPHLCIVTEYMPGGSLYEYLHKHHLVLKLPQLLKFAIDVCKGMEYLHQKNVIHRDLKTANLLMDTYNVVKVADFGVARFQNNGGVMTAETGTYRWMAPEVINHQPYDQKADVFSFAIVLWELVTAKVPYDTMTPLQAALGVRQGLRPELPKNAHPKLLDLMQRCWEAVPSNRPSFSEIRIELEELLKKTLVAHLMAAEYITLEYALHILILTNVHALKLDVEAEGQEKRVKETSVPSLGIQIQKWSTCNDPIVGRPYLLYQEQNFTCKRIGMLDILG</sequence>
<keyword evidence="3" id="KW-0418">Kinase</keyword>
<organism evidence="3 4">
    <name type="scientific">Sesamum angolense</name>
    <dbReference type="NCBI Taxonomy" id="2727404"/>
    <lineage>
        <taxon>Eukaryota</taxon>
        <taxon>Viridiplantae</taxon>
        <taxon>Streptophyta</taxon>
        <taxon>Embryophyta</taxon>
        <taxon>Tracheophyta</taxon>
        <taxon>Spermatophyta</taxon>
        <taxon>Magnoliopsida</taxon>
        <taxon>eudicotyledons</taxon>
        <taxon>Gunneridae</taxon>
        <taxon>Pentapetalae</taxon>
        <taxon>asterids</taxon>
        <taxon>lamiids</taxon>
        <taxon>Lamiales</taxon>
        <taxon>Pedaliaceae</taxon>
        <taxon>Sesamum</taxon>
    </lineage>
</organism>
<dbReference type="Pfam" id="PF07714">
    <property type="entry name" value="PK_Tyr_Ser-Thr"/>
    <property type="match status" value="1"/>
</dbReference>
<comment type="caution">
    <text evidence="3">The sequence shown here is derived from an EMBL/GenBank/DDBJ whole genome shotgun (WGS) entry which is preliminary data.</text>
</comment>
<dbReference type="PROSITE" id="PS00108">
    <property type="entry name" value="PROTEIN_KINASE_ST"/>
    <property type="match status" value="1"/>
</dbReference>
<evidence type="ECO:0000313" key="4">
    <source>
        <dbReference type="Proteomes" id="UP001289374"/>
    </source>
</evidence>
<feature type="region of interest" description="Disordered" evidence="1">
    <location>
        <begin position="1"/>
        <end position="53"/>
    </location>
</feature>
<reference evidence="3" key="1">
    <citation type="submission" date="2020-06" db="EMBL/GenBank/DDBJ databases">
        <authorList>
            <person name="Li T."/>
            <person name="Hu X."/>
            <person name="Zhang T."/>
            <person name="Song X."/>
            <person name="Zhang H."/>
            <person name="Dai N."/>
            <person name="Sheng W."/>
            <person name="Hou X."/>
            <person name="Wei L."/>
        </authorList>
    </citation>
    <scope>NUCLEOTIDE SEQUENCE</scope>
    <source>
        <strain evidence="3">K16</strain>
        <tissue evidence="3">Leaf</tissue>
    </source>
</reference>
<name>A0AAE1WCP7_9LAMI</name>
<dbReference type="CDD" id="cd13999">
    <property type="entry name" value="STKc_MAP3K-like"/>
    <property type="match status" value="1"/>
</dbReference>
<evidence type="ECO:0000256" key="1">
    <source>
        <dbReference type="SAM" id="MobiDB-lite"/>
    </source>
</evidence>
<dbReference type="GO" id="GO:0004674">
    <property type="term" value="F:protein serine/threonine kinase activity"/>
    <property type="evidence" value="ECO:0007669"/>
    <property type="project" value="TreeGrafter"/>
</dbReference>
<dbReference type="InterPro" id="IPR000719">
    <property type="entry name" value="Prot_kinase_dom"/>
</dbReference>
<dbReference type="Gene3D" id="1.10.510.10">
    <property type="entry name" value="Transferase(Phosphotransferase) domain 1"/>
    <property type="match status" value="1"/>
</dbReference>
<evidence type="ECO:0000259" key="2">
    <source>
        <dbReference type="PROSITE" id="PS50011"/>
    </source>
</evidence>
<dbReference type="Proteomes" id="UP001289374">
    <property type="component" value="Unassembled WGS sequence"/>
</dbReference>
<dbReference type="PANTHER" id="PTHR44329:SF41">
    <property type="entry name" value="OS12G0163800 PROTEIN"/>
    <property type="match status" value="1"/>
</dbReference>
<dbReference type="GO" id="GO:0005524">
    <property type="term" value="F:ATP binding"/>
    <property type="evidence" value="ECO:0007669"/>
    <property type="project" value="InterPro"/>
</dbReference>
<evidence type="ECO:0000313" key="3">
    <source>
        <dbReference type="EMBL" id="KAK4390955.1"/>
    </source>
</evidence>